<dbReference type="Proteomes" id="UP000249056">
    <property type="component" value="Unassembled WGS sequence"/>
</dbReference>
<feature type="compositionally biased region" description="Polar residues" evidence="1">
    <location>
        <begin position="42"/>
        <end position="53"/>
    </location>
</feature>
<dbReference type="AlphaFoldDB" id="A0A395ILN6"/>
<evidence type="ECO:0000256" key="1">
    <source>
        <dbReference type="SAM" id="MobiDB-lite"/>
    </source>
</evidence>
<accession>A0A395ILN6</accession>
<sequence length="163" mass="18241">MKFDHIVEDNDTQQEHTPPPSTGESEETSFTQELNEEEKSTHSQSDIQENSPIIQLDTIVKHEEEEIDEQNDSGSEESFNTAPSIQLHLKDTANDESTNEHDTKSKDEHSGAGIGDHNPPEIVNGGSGTSSSTDSSTDNGAQETIRRLRWRRWLRGLWLRVCG</sequence>
<feature type="region of interest" description="Disordered" evidence="1">
    <location>
        <begin position="1"/>
        <end position="145"/>
    </location>
</feature>
<comment type="caution">
    <text evidence="2">The sequence shown here is derived from an EMBL/GenBank/DDBJ whole genome shotgun (WGS) entry which is preliminary data.</text>
</comment>
<gene>
    <name evidence="2" type="ORF">DID88_010351</name>
</gene>
<protein>
    <submittedName>
        <fullName evidence="2">Uncharacterized protein</fullName>
    </submittedName>
</protein>
<reference evidence="2 3" key="1">
    <citation type="submission" date="2018-06" db="EMBL/GenBank/DDBJ databases">
        <title>Genome Sequence of the Brown Rot Fungal Pathogen Monilinia fructigena.</title>
        <authorList>
            <person name="Landi L."/>
            <person name="De Miccolis Angelini R.M."/>
            <person name="Pollastro S."/>
            <person name="Abate D."/>
            <person name="Faretra F."/>
            <person name="Romanazzi G."/>
        </authorList>
    </citation>
    <scope>NUCLEOTIDE SEQUENCE [LARGE SCALE GENOMIC DNA]</scope>
    <source>
        <strain evidence="2 3">Mfrg269</strain>
    </source>
</reference>
<evidence type="ECO:0000313" key="3">
    <source>
        <dbReference type="Proteomes" id="UP000249056"/>
    </source>
</evidence>
<feature type="compositionally biased region" description="Acidic residues" evidence="1">
    <location>
        <begin position="65"/>
        <end position="75"/>
    </location>
</feature>
<evidence type="ECO:0000313" key="2">
    <source>
        <dbReference type="EMBL" id="RAL61272.1"/>
    </source>
</evidence>
<proteinExistence type="predicted"/>
<name>A0A395ILN6_9HELO</name>
<dbReference type="OrthoDB" id="3551483at2759"/>
<keyword evidence="3" id="KW-1185">Reference proteome</keyword>
<dbReference type="EMBL" id="QKRW01000033">
    <property type="protein sequence ID" value="RAL61272.1"/>
    <property type="molecule type" value="Genomic_DNA"/>
</dbReference>
<organism evidence="2 3">
    <name type="scientific">Monilinia fructigena</name>
    <dbReference type="NCBI Taxonomy" id="38457"/>
    <lineage>
        <taxon>Eukaryota</taxon>
        <taxon>Fungi</taxon>
        <taxon>Dikarya</taxon>
        <taxon>Ascomycota</taxon>
        <taxon>Pezizomycotina</taxon>
        <taxon>Leotiomycetes</taxon>
        <taxon>Helotiales</taxon>
        <taxon>Sclerotiniaceae</taxon>
        <taxon>Monilinia</taxon>
    </lineage>
</organism>
<feature type="compositionally biased region" description="Low complexity" evidence="1">
    <location>
        <begin position="129"/>
        <end position="138"/>
    </location>
</feature>
<feature type="compositionally biased region" description="Basic and acidic residues" evidence="1">
    <location>
        <begin position="88"/>
        <end position="110"/>
    </location>
</feature>